<dbReference type="RefSeq" id="WP_279324935.1">
    <property type="nucleotide sequence ID" value="NZ_NMWU01000015.1"/>
</dbReference>
<protein>
    <submittedName>
        <fullName evidence="1">Uncharacterized protein</fullName>
    </submittedName>
</protein>
<dbReference type="Proteomes" id="UP000235050">
    <property type="component" value="Unassembled WGS sequence"/>
</dbReference>
<gene>
    <name evidence="1" type="ORF">Uis1B_0956</name>
</gene>
<organism evidence="1 2">
    <name type="scientific">Bifidobacterium margollesii</name>
    <dbReference type="NCBI Taxonomy" id="2020964"/>
    <lineage>
        <taxon>Bacteria</taxon>
        <taxon>Bacillati</taxon>
        <taxon>Actinomycetota</taxon>
        <taxon>Actinomycetes</taxon>
        <taxon>Bifidobacteriales</taxon>
        <taxon>Bifidobacteriaceae</taxon>
        <taxon>Bifidobacterium</taxon>
    </lineage>
</organism>
<dbReference type="EMBL" id="NMWU01000015">
    <property type="protein sequence ID" value="PLS31212.1"/>
    <property type="molecule type" value="Genomic_DNA"/>
</dbReference>
<reference evidence="1 2" key="1">
    <citation type="submission" date="2017-07" db="EMBL/GenBank/DDBJ databases">
        <title>Bifidobacterium novel species.</title>
        <authorList>
            <person name="Lugli G.A."/>
            <person name="Milani C."/>
            <person name="Duranti S."/>
            <person name="Mangifesta M."/>
        </authorList>
    </citation>
    <scope>NUCLEOTIDE SEQUENCE [LARGE SCALE GENOMIC DNA]</scope>
    <source>
        <strain evidence="2">Uis1B</strain>
    </source>
</reference>
<evidence type="ECO:0000313" key="1">
    <source>
        <dbReference type="EMBL" id="PLS31212.1"/>
    </source>
</evidence>
<dbReference type="AlphaFoldDB" id="A0A2N5JAH0"/>
<accession>A0A2N5JAH0</accession>
<evidence type="ECO:0000313" key="2">
    <source>
        <dbReference type="Proteomes" id="UP000235050"/>
    </source>
</evidence>
<name>A0A2N5JAH0_9BIFI</name>
<sequence>MAFDKKNFVRGLALASFSDMNYISEDMAKTMCEISREMMMDEK</sequence>
<keyword evidence="2" id="KW-1185">Reference proteome</keyword>
<comment type="caution">
    <text evidence="1">The sequence shown here is derived from an EMBL/GenBank/DDBJ whole genome shotgun (WGS) entry which is preliminary data.</text>
</comment>
<proteinExistence type="predicted"/>